<dbReference type="Gene3D" id="1.25.70.10">
    <property type="entry name" value="Transcription termination factor 3, mitochondrial"/>
    <property type="match status" value="1"/>
</dbReference>
<accession>A0AAE1J2I2</accession>
<reference evidence="4" key="1">
    <citation type="submission" date="2023-10" db="EMBL/GenBank/DDBJ databases">
        <title>Chromosome-level genome of the transformable northern wattle, Acacia crassicarpa.</title>
        <authorList>
            <person name="Massaro I."/>
            <person name="Sinha N.R."/>
            <person name="Poethig S."/>
            <person name="Leichty A.R."/>
        </authorList>
    </citation>
    <scope>NUCLEOTIDE SEQUENCE</scope>
    <source>
        <strain evidence="4">Acra3RX</strain>
        <tissue evidence="4">Leaf</tissue>
    </source>
</reference>
<proteinExistence type="inferred from homology"/>
<evidence type="ECO:0000256" key="3">
    <source>
        <dbReference type="ARBA" id="ARBA00022946"/>
    </source>
</evidence>
<comment type="caution">
    <text evidence="4">The sequence shown here is derived from an EMBL/GenBank/DDBJ whole genome shotgun (WGS) entry which is preliminary data.</text>
</comment>
<dbReference type="Pfam" id="PF02536">
    <property type="entry name" value="mTERF"/>
    <property type="match status" value="1"/>
</dbReference>
<keyword evidence="5" id="KW-1185">Reference proteome</keyword>
<dbReference type="InterPro" id="IPR003690">
    <property type="entry name" value="MTERF"/>
</dbReference>
<keyword evidence="2" id="KW-0806">Transcription termination</keyword>
<keyword evidence="3" id="KW-0809">Transit peptide</keyword>
<dbReference type="AlphaFoldDB" id="A0AAE1J2I2"/>
<dbReference type="EMBL" id="JAWXYG010000010">
    <property type="protein sequence ID" value="KAK4260504.1"/>
    <property type="molecule type" value="Genomic_DNA"/>
</dbReference>
<dbReference type="GO" id="GO:0003676">
    <property type="term" value="F:nucleic acid binding"/>
    <property type="evidence" value="ECO:0007669"/>
    <property type="project" value="InterPro"/>
</dbReference>
<organism evidence="4 5">
    <name type="scientific">Acacia crassicarpa</name>
    <name type="common">northern wattle</name>
    <dbReference type="NCBI Taxonomy" id="499986"/>
    <lineage>
        <taxon>Eukaryota</taxon>
        <taxon>Viridiplantae</taxon>
        <taxon>Streptophyta</taxon>
        <taxon>Embryophyta</taxon>
        <taxon>Tracheophyta</taxon>
        <taxon>Spermatophyta</taxon>
        <taxon>Magnoliopsida</taxon>
        <taxon>eudicotyledons</taxon>
        <taxon>Gunneridae</taxon>
        <taxon>Pentapetalae</taxon>
        <taxon>rosids</taxon>
        <taxon>fabids</taxon>
        <taxon>Fabales</taxon>
        <taxon>Fabaceae</taxon>
        <taxon>Caesalpinioideae</taxon>
        <taxon>mimosoid clade</taxon>
        <taxon>Acacieae</taxon>
        <taxon>Acacia</taxon>
    </lineage>
</organism>
<keyword evidence="2" id="KW-0804">Transcription</keyword>
<dbReference type="SMART" id="SM00733">
    <property type="entry name" value="Mterf"/>
    <property type="match status" value="7"/>
</dbReference>
<evidence type="ECO:0000313" key="5">
    <source>
        <dbReference type="Proteomes" id="UP001293593"/>
    </source>
</evidence>
<evidence type="ECO:0000256" key="1">
    <source>
        <dbReference type="ARBA" id="ARBA00007692"/>
    </source>
</evidence>
<protein>
    <recommendedName>
        <fullName evidence="6">Transcription termination factor MTERF15, mitochondrial</fullName>
    </recommendedName>
</protein>
<keyword evidence="2" id="KW-0805">Transcription regulation</keyword>
<gene>
    <name evidence="4" type="ORF">QN277_003605</name>
</gene>
<comment type="similarity">
    <text evidence="1">Belongs to the mTERF family.</text>
</comment>
<dbReference type="InterPro" id="IPR038538">
    <property type="entry name" value="MTERF_sf"/>
</dbReference>
<evidence type="ECO:0008006" key="6">
    <source>
        <dbReference type="Google" id="ProtNLM"/>
    </source>
</evidence>
<sequence>MEMTMVASVEARRSLWRILKNGTHCFSTLSSSIDPFHPKLSQQSQYRKEISLASLFQRYGLPPSQIQGFLAKNRFLLNSSLKELEKCLATLLAFRIPQNSLISLIRDCPGILEHQFLKKWQAFFSQLHGLTPSPLMIRNFLQYSRRYQLDPGELSKSIEILRGLGFTHVSIARVFEDFPTVAVMNKGEILSIIEFLMEIGVPRDKIDRVISLHPRVLGLGIEDRLKPLLCELSNSGFSDDEIIKEIIREPNILGMELGEFSRCLQLLKTLKCREAIKEKIFQEGMLRAGFEVKLRVDCLCSHGLIRRDAFKVLWKEPRLITYDLENIEKKIDFLVHRMEYSVDCLPDVPEYLGVNFEKQIVPRHSVMGYLKAKGAIDFEVRLKDLIKPSRLRFYNLYVKPYPECEKLYGRFSGNVEVKRKHPTGLWKIFKPRKFPETDEDVKNMKSFMDGVV</sequence>
<evidence type="ECO:0000313" key="4">
    <source>
        <dbReference type="EMBL" id="KAK4260504.1"/>
    </source>
</evidence>
<name>A0AAE1J2I2_9FABA</name>
<dbReference type="PANTHER" id="PTHR13068:SF23">
    <property type="entry name" value="TRANSCRIPTION TERMINATION FACTOR MTERF15, MITOCHONDRIAL"/>
    <property type="match status" value="1"/>
</dbReference>
<dbReference type="Proteomes" id="UP001293593">
    <property type="component" value="Unassembled WGS sequence"/>
</dbReference>
<evidence type="ECO:0000256" key="2">
    <source>
        <dbReference type="ARBA" id="ARBA00022472"/>
    </source>
</evidence>
<dbReference type="PANTHER" id="PTHR13068">
    <property type="entry name" value="CGI-12 PROTEIN-RELATED"/>
    <property type="match status" value="1"/>
</dbReference>
<dbReference type="GO" id="GO:0006353">
    <property type="term" value="P:DNA-templated transcription termination"/>
    <property type="evidence" value="ECO:0007669"/>
    <property type="project" value="UniProtKB-KW"/>
</dbReference>